<dbReference type="EMBL" id="NRGP01000048">
    <property type="protein sequence ID" value="PCC44884.1"/>
    <property type="molecule type" value="Genomic_DNA"/>
</dbReference>
<dbReference type="Proteomes" id="UP000217564">
    <property type="component" value="Unassembled WGS sequence"/>
</dbReference>
<sequence length="411" mass="45272">MPEPYLLLEEPKSYQKADILDFFGIPPAPENALPKNIKAKRQFWGKRANGVGGREQANKIKNWIQKLSKILEDGEFPDQPIIRTEDGGFKVVGEPTTPAELAEQLEHFLRQGDVANVLALVSRALDRWPADPEVLVHAALALTELLRDHRKQVSGEWFGQADSVTWQALSAWPANSDAWNARARFALAVNNLAELENLDQRAQAQGVTLPAEVYGSIAAAAFRGGDTDAGIRLLIRQVVVSGGDAAVRSVATDTILSEAVIPLLPILNKRMATAYAEAVAVAAWLADGVPESQAEILGHRIWAQQAVARVFTGDPSLKSFLGILTGFLALPVYSRAMSRPGWRVLRDGPRDKITWQQFSLIADGQFIEAVHQRAGRKFEWQQSIGRKWPNRGQTHALVQQHGFTKNNQPIG</sequence>
<organism evidence="1 2">
    <name type="scientific">Brevibacterium aurantiacum</name>
    <dbReference type="NCBI Taxonomy" id="273384"/>
    <lineage>
        <taxon>Bacteria</taxon>
        <taxon>Bacillati</taxon>
        <taxon>Actinomycetota</taxon>
        <taxon>Actinomycetes</taxon>
        <taxon>Micrococcales</taxon>
        <taxon>Brevibacteriaceae</taxon>
        <taxon>Brevibacterium</taxon>
    </lineage>
</organism>
<comment type="caution">
    <text evidence="1">The sequence shown here is derived from an EMBL/GenBank/DDBJ whole genome shotgun (WGS) entry which is preliminary data.</text>
</comment>
<evidence type="ECO:0000313" key="2">
    <source>
        <dbReference type="Proteomes" id="UP000217564"/>
    </source>
</evidence>
<dbReference type="InterPro" id="IPR011990">
    <property type="entry name" value="TPR-like_helical_dom_sf"/>
</dbReference>
<reference evidence="1 2" key="1">
    <citation type="journal article" date="2017" name="Elife">
        <title>Extensive horizontal gene transfer in cheese-associated bacteria.</title>
        <authorList>
            <person name="Bonham K.S."/>
            <person name="Wolfe B.E."/>
            <person name="Dutton R.J."/>
        </authorList>
    </citation>
    <scope>NUCLEOTIDE SEQUENCE [LARGE SCALE GENOMIC DNA]</scope>
    <source>
        <strain evidence="1 2">947_7</strain>
    </source>
</reference>
<gene>
    <name evidence="1" type="ORF">CIK64_18590</name>
</gene>
<accession>A0A2A3YZZ8</accession>
<dbReference type="RefSeq" id="WP_009884442.1">
    <property type="nucleotide sequence ID" value="NZ_AAGP01000033.1"/>
</dbReference>
<evidence type="ECO:0000313" key="1">
    <source>
        <dbReference type="EMBL" id="PCC44884.1"/>
    </source>
</evidence>
<dbReference type="Gene3D" id="1.25.40.10">
    <property type="entry name" value="Tetratricopeptide repeat domain"/>
    <property type="match status" value="1"/>
</dbReference>
<dbReference type="AlphaFoldDB" id="A0A2A3YZZ8"/>
<proteinExistence type="predicted"/>
<name>A0A2A3YZZ8_BREAU</name>
<protein>
    <submittedName>
        <fullName evidence="1">Uncharacterized protein</fullName>
    </submittedName>
</protein>